<feature type="domain" description="Inner membrane protein YqiJ OB-fold" evidence="2">
    <location>
        <begin position="151"/>
        <end position="213"/>
    </location>
</feature>
<evidence type="ECO:0000313" key="5">
    <source>
        <dbReference type="Proteomes" id="UP000294963"/>
    </source>
</evidence>
<proteinExistence type="predicted"/>
<organism evidence="4 5">
    <name type="scientific">Acinetobacter calcoaceticus</name>
    <dbReference type="NCBI Taxonomy" id="471"/>
    <lineage>
        <taxon>Bacteria</taxon>
        <taxon>Pseudomonadati</taxon>
        <taxon>Pseudomonadota</taxon>
        <taxon>Gammaproteobacteria</taxon>
        <taxon>Moraxellales</taxon>
        <taxon>Moraxellaceae</taxon>
        <taxon>Acinetobacter</taxon>
        <taxon>Acinetobacter calcoaceticus/baumannii complex</taxon>
    </lineage>
</organism>
<feature type="transmembrane region" description="Helical" evidence="1">
    <location>
        <begin position="110"/>
        <end position="128"/>
    </location>
</feature>
<feature type="domain" description="Inner membrane protein YqiJ N-terminal" evidence="3">
    <location>
        <begin position="11"/>
        <end position="129"/>
    </location>
</feature>
<dbReference type="InterPro" id="IPR048376">
    <property type="entry name" value="YqiJ_N"/>
</dbReference>
<accession>A0A4R1Y2R7</accession>
<sequence length="217" mass="24281">MLWELFVEPSNLAFSISLSLMLMLGIVECVLIIIGSTSQGLLDQFVPEQLTGVHQVGFDLEQSGSLYVQFLDWLYLGRIPVLVWLIIFLTVYSLFGFSVQALSFHYTQSFFPLWLIAPASLILSMPIIRYSALLLAKILPQDETTAIHLEELIGRKAVIILGDAKLNYPAQAKVKDQHGQTHYILVEPVTDLILTQGTEVILTEKTKNGFKAMTPLT</sequence>
<keyword evidence="1" id="KW-0472">Membrane</keyword>
<name>A0A4R1Y2R7_ACICA</name>
<comment type="caution">
    <text evidence="4">The sequence shown here is derived from an EMBL/GenBank/DDBJ whole genome shotgun (WGS) entry which is preliminary data.</text>
</comment>
<feature type="transmembrane region" description="Helical" evidence="1">
    <location>
        <begin position="81"/>
        <end position="104"/>
    </location>
</feature>
<feature type="transmembrane region" description="Helical" evidence="1">
    <location>
        <begin position="12"/>
        <end position="34"/>
    </location>
</feature>
<gene>
    <name evidence="4" type="ORF">EC844_102215</name>
</gene>
<reference evidence="4 5" key="1">
    <citation type="submission" date="2019-03" db="EMBL/GenBank/DDBJ databases">
        <title>Genomic analyses of the natural microbiome of Caenorhabditis elegans.</title>
        <authorList>
            <person name="Samuel B."/>
        </authorList>
    </citation>
    <scope>NUCLEOTIDE SEQUENCE [LARGE SCALE GENOMIC DNA]</scope>
    <source>
        <strain evidence="4 5">JUb89</strain>
    </source>
</reference>
<keyword evidence="1" id="KW-1133">Transmembrane helix</keyword>
<protein>
    <submittedName>
        <fullName evidence="4">Uncharacterized protein DUF1449</fullName>
    </submittedName>
</protein>
<dbReference type="Pfam" id="PF21001">
    <property type="entry name" value="YqiJ_N"/>
    <property type="match status" value="1"/>
</dbReference>
<evidence type="ECO:0000256" key="1">
    <source>
        <dbReference type="SAM" id="Phobius"/>
    </source>
</evidence>
<dbReference type="Proteomes" id="UP000294963">
    <property type="component" value="Unassembled WGS sequence"/>
</dbReference>
<dbReference type="AlphaFoldDB" id="A0A4R1Y2R7"/>
<evidence type="ECO:0000259" key="3">
    <source>
        <dbReference type="Pfam" id="PF21001"/>
    </source>
</evidence>
<dbReference type="EMBL" id="SLVJ01000002">
    <property type="protein sequence ID" value="TCM69942.1"/>
    <property type="molecule type" value="Genomic_DNA"/>
</dbReference>
<dbReference type="InterPro" id="IPR010840">
    <property type="entry name" value="YqiJ_OB"/>
</dbReference>
<dbReference type="OrthoDB" id="7207054at2"/>
<keyword evidence="1" id="KW-0812">Transmembrane</keyword>
<dbReference type="Pfam" id="PF07290">
    <property type="entry name" value="YqiJ_OB"/>
    <property type="match status" value="1"/>
</dbReference>
<evidence type="ECO:0000313" key="4">
    <source>
        <dbReference type="EMBL" id="TCM69942.1"/>
    </source>
</evidence>
<keyword evidence="5" id="KW-1185">Reference proteome</keyword>
<evidence type="ECO:0000259" key="2">
    <source>
        <dbReference type="Pfam" id="PF07290"/>
    </source>
</evidence>